<comment type="caution">
    <text evidence="2">The sequence shown here is derived from an EMBL/GenBank/DDBJ whole genome shotgun (WGS) entry which is preliminary data.</text>
</comment>
<reference evidence="2" key="1">
    <citation type="submission" date="2020-11" db="EMBL/GenBank/DDBJ databases">
        <authorList>
            <consortium name="DOE Joint Genome Institute"/>
            <person name="Ahrendt S."/>
            <person name="Riley R."/>
            <person name="Andreopoulos W."/>
            <person name="Labutti K."/>
            <person name="Pangilinan J."/>
            <person name="Ruiz-Duenas F.J."/>
            <person name="Barrasa J.M."/>
            <person name="Sanchez-Garcia M."/>
            <person name="Camarero S."/>
            <person name="Miyauchi S."/>
            <person name="Serrano A."/>
            <person name="Linde D."/>
            <person name="Babiker R."/>
            <person name="Drula E."/>
            <person name="Ayuso-Fernandez I."/>
            <person name="Pacheco R."/>
            <person name="Padilla G."/>
            <person name="Ferreira P."/>
            <person name="Barriuso J."/>
            <person name="Kellner H."/>
            <person name="Castanera R."/>
            <person name="Alfaro M."/>
            <person name="Ramirez L."/>
            <person name="Pisabarro A.G."/>
            <person name="Kuo A."/>
            <person name="Tritt A."/>
            <person name="Lipzen A."/>
            <person name="He G."/>
            <person name="Yan M."/>
            <person name="Ng V."/>
            <person name="Cullen D."/>
            <person name="Martin F."/>
            <person name="Rosso M.-N."/>
            <person name="Henrissat B."/>
            <person name="Hibbett D."/>
            <person name="Martinez A.T."/>
            <person name="Grigoriev I.V."/>
        </authorList>
    </citation>
    <scope>NUCLEOTIDE SEQUENCE</scope>
    <source>
        <strain evidence="2">AH 40177</strain>
    </source>
</reference>
<dbReference type="EMBL" id="JADNRY010000004">
    <property type="protein sequence ID" value="KAF9077207.1"/>
    <property type="molecule type" value="Genomic_DNA"/>
</dbReference>
<keyword evidence="3" id="KW-1185">Reference proteome</keyword>
<accession>A0A9P5UFF1</accession>
<dbReference type="Proteomes" id="UP000772434">
    <property type="component" value="Unassembled WGS sequence"/>
</dbReference>
<sequence>MSKSQHAMPILHRRKWVKNLYLAILQLYTCFKHVFTSATTNPCFDQVCLLEAPTGTSRFPFTSEDLLLMFESWYCFFRGWISANIIIYTALFIACR</sequence>
<evidence type="ECO:0000256" key="1">
    <source>
        <dbReference type="SAM" id="Phobius"/>
    </source>
</evidence>
<proteinExistence type="predicted"/>
<evidence type="ECO:0000313" key="3">
    <source>
        <dbReference type="Proteomes" id="UP000772434"/>
    </source>
</evidence>
<evidence type="ECO:0000313" key="2">
    <source>
        <dbReference type="EMBL" id="KAF9077207.1"/>
    </source>
</evidence>
<keyword evidence="1" id="KW-0472">Membrane</keyword>
<name>A0A9P5UFF1_9AGAR</name>
<gene>
    <name evidence="2" type="ORF">BDP27DRAFT_1311994</name>
</gene>
<keyword evidence="1" id="KW-1133">Transmembrane helix</keyword>
<dbReference type="AlphaFoldDB" id="A0A9P5UFF1"/>
<feature type="transmembrane region" description="Helical" evidence="1">
    <location>
        <begin position="76"/>
        <end position="95"/>
    </location>
</feature>
<keyword evidence="1" id="KW-0812">Transmembrane</keyword>
<organism evidence="2 3">
    <name type="scientific">Rhodocollybia butyracea</name>
    <dbReference type="NCBI Taxonomy" id="206335"/>
    <lineage>
        <taxon>Eukaryota</taxon>
        <taxon>Fungi</taxon>
        <taxon>Dikarya</taxon>
        <taxon>Basidiomycota</taxon>
        <taxon>Agaricomycotina</taxon>
        <taxon>Agaricomycetes</taxon>
        <taxon>Agaricomycetidae</taxon>
        <taxon>Agaricales</taxon>
        <taxon>Marasmiineae</taxon>
        <taxon>Omphalotaceae</taxon>
        <taxon>Rhodocollybia</taxon>
    </lineage>
</organism>
<protein>
    <submittedName>
        <fullName evidence="2">Uncharacterized protein</fullName>
    </submittedName>
</protein>